<name>A0AAX4PMT1_9CHLO</name>
<feature type="binding site" evidence="12">
    <location>
        <position position="263"/>
    </location>
    <ligand>
        <name>Mg(2+)</name>
        <dbReference type="ChEBI" id="CHEBI:18420"/>
    </ligand>
</feature>
<dbReference type="Proteomes" id="UP001472866">
    <property type="component" value="Chromosome 19"/>
</dbReference>
<dbReference type="Gene3D" id="2.30.30.230">
    <property type="entry name" value="Fumarylacetoacetase, N-terminal domain"/>
    <property type="match status" value="1"/>
</dbReference>
<evidence type="ECO:0000256" key="11">
    <source>
        <dbReference type="PIRSR" id="PIRSR605959-2"/>
    </source>
</evidence>
<protein>
    <recommendedName>
        <fullName evidence="3 13">Fumarylacetoacetase</fullName>
        <ecNumber evidence="3 13">3.7.1.2</ecNumber>
    </recommendedName>
    <alternativeName>
        <fullName evidence="13">Fumarylacetoacetate hydrolase</fullName>
    </alternativeName>
</protein>
<keyword evidence="4 12" id="KW-0479">Metal-binding</keyword>
<proteinExistence type="inferred from homology"/>
<evidence type="ECO:0000256" key="6">
    <source>
        <dbReference type="ARBA" id="ARBA00022837"/>
    </source>
</evidence>
<feature type="domain" description="Fumarylacetoacetase N-terminal" evidence="15">
    <location>
        <begin position="21"/>
        <end position="129"/>
    </location>
</feature>
<feature type="binding site" evidence="12">
    <location>
        <position position="243"/>
    </location>
    <ligand>
        <name>Ca(2+)</name>
        <dbReference type="ChEBI" id="CHEBI:29108"/>
    </ligand>
</feature>
<dbReference type="SUPFAM" id="SSF63433">
    <property type="entry name" value="Fumarylacetoacetate hydrolase, FAH, N-terminal domain"/>
    <property type="match status" value="1"/>
</dbReference>
<dbReference type="AlphaFoldDB" id="A0AAX4PMT1"/>
<evidence type="ECO:0000259" key="15">
    <source>
        <dbReference type="Pfam" id="PF09298"/>
    </source>
</evidence>
<dbReference type="PANTHER" id="PTHR43069">
    <property type="entry name" value="FUMARYLACETOACETASE"/>
    <property type="match status" value="1"/>
</dbReference>
<dbReference type="SUPFAM" id="SSF56529">
    <property type="entry name" value="FAH"/>
    <property type="match status" value="1"/>
</dbReference>
<evidence type="ECO:0000313" key="16">
    <source>
        <dbReference type="EMBL" id="WZN67275.1"/>
    </source>
</evidence>
<gene>
    <name evidence="16" type="ORF">HKI87_19g88480</name>
</gene>
<evidence type="ECO:0000256" key="8">
    <source>
        <dbReference type="ARBA" id="ARBA00022878"/>
    </source>
</evidence>
<evidence type="ECO:0000256" key="7">
    <source>
        <dbReference type="ARBA" id="ARBA00022842"/>
    </source>
</evidence>
<evidence type="ECO:0000256" key="5">
    <source>
        <dbReference type="ARBA" id="ARBA00022801"/>
    </source>
</evidence>
<feature type="binding site" evidence="11">
    <location>
        <position position="139"/>
    </location>
    <ligand>
        <name>substrate</name>
    </ligand>
</feature>
<feature type="binding site" evidence="11">
    <location>
        <position position="365"/>
    </location>
    <ligand>
        <name>substrate</name>
    </ligand>
</feature>
<dbReference type="InterPro" id="IPR036663">
    <property type="entry name" value="Fumarylacetoacetase_C_sf"/>
</dbReference>
<dbReference type="InterPro" id="IPR015377">
    <property type="entry name" value="Fumarylacetoacetase_N"/>
</dbReference>
<feature type="binding site" evidence="12">
    <location>
        <position position="211"/>
    </location>
    <ligand>
        <name>Ca(2+)</name>
        <dbReference type="ChEBI" id="CHEBI:29108"/>
    </ligand>
</feature>
<feature type="binding site" evidence="12">
    <location>
        <position position="243"/>
    </location>
    <ligand>
        <name>Mg(2+)</name>
        <dbReference type="ChEBI" id="CHEBI:18420"/>
    </ligand>
</feature>
<evidence type="ECO:0000256" key="2">
    <source>
        <dbReference type="ARBA" id="ARBA00010211"/>
    </source>
</evidence>
<dbReference type="InterPro" id="IPR011234">
    <property type="entry name" value="Fumarylacetoacetase-like_C"/>
</dbReference>
<dbReference type="GO" id="GO:1902000">
    <property type="term" value="P:homogentisate catabolic process"/>
    <property type="evidence" value="ECO:0007669"/>
    <property type="project" value="TreeGrafter"/>
</dbReference>
<sequence>MASMSSFVGSAQDPHQDFTIHNLPLGIGETWAGDGKRTVLSRIGDTVVNLDALASGGFLSGPILSSDVGRSALRSNSLNELADLGPNAWFELRQTLQRLLSSNEGVLRDDKAAREKVFYGLDDVVMRCPMEVGDYTDFYSSKEHASNVGAMFGRDPPLMHNWGCLPVGYHGRASSVVVSGTPVRRPRGLVLPKGATDPVYKECGVLDYELEMGFFVGQGNDLGCPVPCDDARKHILGLVLVNDWSARDIQKFEYVPLGPFTAKNFATTVSPWIVTLDALEPFEMEAPEQTLAPVSSYLCHSAGRPRQTYDIDLEVSISTSQNPETKTIATRSNFKHLYWTIDQMLAHHTVTGCNARTGDLIATGTITGSREDPMSYGSLLEKSWGGTRNFKLDCGAERTYLLDGDRVTMRGRCERGGVRVGFGECTGVVLPANPEASN</sequence>
<dbReference type="InterPro" id="IPR036462">
    <property type="entry name" value="Fumarylacetoacetase_N_sf"/>
</dbReference>
<evidence type="ECO:0000256" key="13">
    <source>
        <dbReference type="RuleBase" id="RU366008"/>
    </source>
</evidence>
<comment type="catalytic activity">
    <reaction evidence="13">
        <text>4-fumarylacetoacetate + H2O = acetoacetate + fumarate + H(+)</text>
        <dbReference type="Rhea" id="RHEA:10244"/>
        <dbReference type="ChEBI" id="CHEBI:13705"/>
        <dbReference type="ChEBI" id="CHEBI:15377"/>
        <dbReference type="ChEBI" id="CHEBI:15378"/>
        <dbReference type="ChEBI" id="CHEBI:18034"/>
        <dbReference type="ChEBI" id="CHEBI:29806"/>
        <dbReference type="EC" id="3.7.1.2"/>
    </reaction>
</comment>
<feature type="binding site" evidence="12">
    <location>
        <position position="137"/>
    </location>
    <ligand>
        <name>Ca(2+)</name>
        <dbReference type="ChEBI" id="CHEBI:29108"/>
    </ligand>
</feature>
<organism evidence="16 17">
    <name type="scientific">Chloropicon roscoffensis</name>
    <dbReference type="NCBI Taxonomy" id="1461544"/>
    <lineage>
        <taxon>Eukaryota</taxon>
        <taxon>Viridiplantae</taxon>
        <taxon>Chlorophyta</taxon>
        <taxon>Chloropicophyceae</taxon>
        <taxon>Chloropicales</taxon>
        <taxon>Chloropicaceae</taxon>
        <taxon>Chloropicon</taxon>
    </lineage>
</organism>
<keyword evidence="6 12" id="KW-0106">Calcium</keyword>
<dbReference type="EMBL" id="CP151519">
    <property type="protein sequence ID" value="WZN67275.1"/>
    <property type="molecule type" value="Genomic_DNA"/>
</dbReference>
<dbReference type="EC" id="3.7.1.2" evidence="3 13"/>
<dbReference type="Gene3D" id="3.90.850.10">
    <property type="entry name" value="Fumarylacetoacetase-like, C-terminal domain"/>
    <property type="match status" value="1"/>
</dbReference>
<evidence type="ECO:0000256" key="9">
    <source>
        <dbReference type="ARBA" id="ARBA00023232"/>
    </source>
</evidence>
<comment type="pathway">
    <text evidence="1 13">Amino-acid degradation; L-phenylalanine degradation; acetoacetate and fumarate from L-phenylalanine: step 6/6.</text>
</comment>
<feature type="binding site" evidence="11">
    <location>
        <position position="254"/>
    </location>
    <ligand>
        <name>substrate</name>
    </ligand>
</feature>
<evidence type="ECO:0000259" key="14">
    <source>
        <dbReference type="Pfam" id="PF01557"/>
    </source>
</evidence>
<dbReference type="InterPro" id="IPR005959">
    <property type="entry name" value="Fumarylacetoacetase"/>
</dbReference>
<reference evidence="16 17" key="1">
    <citation type="submission" date="2024-03" db="EMBL/GenBank/DDBJ databases">
        <title>Complete genome sequence of the green alga Chloropicon roscoffensis RCC1871.</title>
        <authorList>
            <person name="Lemieux C."/>
            <person name="Pombert J.-F."/>
            <person name="Otis C."/>
            <person name="Turmel M."/>
        </authorList>
    </citation>
    <scope>NUCLEOTIDE SEQUENCE [LARGE SCALE GENOMIC DNA]</scope>
    <source>
        <strain evidence="16 17">RCC1871</strain>
    </source>
</reference>
<dbReference type="Pfam" id="PF01557">
    <property type="entry name" value="FAA_hydrolase"/>
    <property type="match status" value="1"/>
</dbReference>
<comment type="cofactor">
    <cofactor evidence="13">
        <name>Mg(2+)</name>
        <dbReference type="ChEBI" id="CHEBI:18420"/>
    </cofactor>
    <cofactor evidence="13">
        <name>Ca(2+)</name>
        <dbReference type="ChEBI" id="CHEBI:29108"/>
    </cofactor>
</comment>
<dbReference type="Pfam" id="PF09298">
    <property type="entry name" value="FAA_hydrolase_N"/>
    <property type="match status" value="1"/>
</dbReference>
<feature type="active site" description="Proton acceptor" evidence="10">
    <location>
        <position position="144"/>
    </location>
</feature>
<evidence type="ECO:0000256" key="12">
    <source>
        <dbReference type="PIRSR" id="PIRSR605959-3"/>
    </source>
</evidence>
<feature type="binding site" evidence="11">
    <location>
        <position position="250"/>
    </location>
    <ligand>
        <name>substrate</name>
    </ligand>
</feature>
<feature type="binding site" evidence="12">
    <location>
        <position position="209"/>
    </location>
    <ligand>
        <name>Ca(2+)</name>
        <dbReference type="ChEBI" id="CHEBI:29108"/>
    </ligand>
</feature>
<evidence type="ECO:0000256" key="4">
    <source>
        <dbReference type="ARBA" id="ARBA00022723"/>
    </source>
</evidence>
<evidence type="ECO:0000256" key="1">
    <source>
        <dbReference type="ARBA" id="ARBA00004782"/>
    </source>
</evidence>
<comment type="similarity">
    <text evidence="2 13">Belongs to the FAH family.</text>
</comment>
<keyword evidence="17" id="KW-1185">Reference proteome</keyword>
<keyword evidence="7 12" id="KW-0460">Magnesium</keyword>
<accession>A0AAX4PMT1</accession>
<dbReference type="GO" id="GO:0006559">
    <property type="term" value="P:L-phenylalanine catabolic process"/>
    <property type="evidence" value="ECO:0007669"/>
    <property type="project" value="UniProtKB-UniRule"/>
</dbReference>
<dbReference type="GO" id="GO:0006572">
    <property type="term" value="P:L-tyrosine catabolic process"/>
    <property type="evidence" value="ECO:0007669"/>
    <property type="project" value="UniProtKB-UniRule"/>
</dbReference>
<keyword evidence="9 13" id="KW-0585">Phenylalanine catabolism</keyword>
<feature type="binding site" evidence="12">
    <location>
        <position position="267"/>
    </location>
    <ligand>
        <name>Mg(2+)</name>
        <dbReference type="ChEBI" id="CHEBI:18420"/>
    </ligand>
</feature>
<dbReference type="GO" id="GO:0046872">
    <property type="term" value="F:metal ion binding"/>
    <property type="evidence" value="ECO:0007669"/>
    <property type="project" value="UniProtKB-UniRule"/>
</dbReference>
<dbReference type="GO" id="GO:0004334">
    <property type="term" value="F:fumarylacetoacetase activity"/>
    <property type="evidence" value="ECO:0007669"/>
    <property type="project" value="UniProtKB-UniRule"/>
</dbReference>
<feature type="domain" description="Fumarylacetoacetase-like C-terminal" evidence="14">
    <location>
        <begin position="136"/>
        <end position="420"/>
    </location>
</feature>
<keyword evidence="8 13" id="KW-0828">Tyrosine catabolism</keyword>
<evidence type="ECO:0000256" key="10">
    <source>
        <dbReference type="PIRSR" id="PIRSR605959-1"/>
    </source>
</evidence>
<dbReference type="NCBIfam" id="TIGR01266">
    <property type="entry name" value="fum_ac_acetase"/>
    <property type="match status" value="1"/>
</dbReference>
<evidence type="ECO:0000313" key="17">
    <source>
        <dbReference type="Proteomes" id="UP001472866"/>
    </source>
</evidence>
<keyword evidence="5 13" id="KW-0378">Hydrolase</keyword>
<dbReference type="PANTHER" id="PTHR43069:SF2">
    <property type="entry name" value="FUMARYLACETOACETASE"/>
    <property type="match status" value="1"/>
</dbReference>
<evidence type="ECO:0000256" key="3">
    <source>
        <dbReference type="ARBA" id="ARBA00012094"/>
    </source>
</evidence>